<comment type="pathway">
    <text evidence="2">Cofactor biosynthesis; Fe-Mo cofactor biosynthesis.</text>
</comment>
<sequence length="260" mass="29897">MRYNPLQLLNEVVKHVVRERDGVEERKYYRFRPSRFYGGSAVADAVGCILKCGFCWGWRVNSSPESCGEFYSPSEVAVKLISIARSRGYRYARVSGGEPTIARRHLIQLLAELRARGFGKNYTFILETNGILIGYDPSYARELAEYSFIHVRVSIKGCTPEIFETITGADRSFFELQLRALKNLLDAGVSVHPAVMVSFCSREDVEYLTERLRDIDERLVHQLEDEVVILYPHVVELLKRRGLRPRIAIDPRSWNYVTEV</sequence>
<evidence type="ECO:0000256" key="9">
    <source>
        <dbReference type="ARBA" id="ARBA00023231"/>
    </source>
</evidence>
<gene>
    <name evidence="12" type="ORF">EYH02_04955</name>
</gene>
<name>A0A832Z3Y2_9CREN</name>
<keyword evidence="4" id="KW-0004">4Fe-4S</keyword>
<dbReference type="Gene3D" id="3.20.20.70">
    <property type="entry name" value="Aldolase class I"/>
    <property type="match status" value="1"/>
</dbReference>
<dbReference type="SFLD" id="SFLDS00029">
    <property type="entry name" value="Radical_SAM"/>
    <property type="match status" value="1"/>
</dbReference>
<organism evidence="12 13">
    <name type="scientific">Ignisphaera aggregans</name>
    <dbReference type="NCBI Taxonomy" id="334771"/>
    <lineage>
        <taxon>Archaea</taxon>
        <taxon>Thermoproteota</taxon>
        <taxon>Thermoprotei</taxon>
        <taxon>Desulfurococcales</taxon>
        <taxon>Desulfurococcaceae</taxon>
        <taxon>Ignisphaera</taxon>
    </lineage>
</organism>
<proteinExistence type="inferred from homology"/>
<reference evidence="12" key="1">
    <citation type="journal article" date="2020" name="ISME J.">
        <title>Gammaproteobacteria mediating utilization of methyl-, sulfur- and petroleum organic compounds in deep ocean hydrothermal plumes.</title>
        <authorList>
            <person name="Zhou Z."/>
            <person name="Liu Y."/>
            <person name="Pan J."/>
            <person name="Cron B.R."/>
            <person name="Toner B.M."/>
            <person name="Anantharaman K."/>
            <person name="Breier J.A."/>
            <person name="Dick G.J."/>
            <person name="Li M."/>
        </authorList>
    </citation>
    <scope>NUCLEOTIDE SEQUENCE</scope>
    <source>
        <strain evidence="12">SZUA-1435</strain>
    </source>
</reference>
<evidence type="ECO:0000256" key="6">
    <source>
        <dbReference type="ARBA" id="ARBA00022723"/>
    </source>
</evidence>
<dbReference type="PROSITE" id="PS51918">
    <property type="entry name" value="RADICAL_SAM"/>
    <property type="match status" value="1"/>
</dbReference>
<evidence type="ECO:0000256" key="8">
    <source>
        <dbReference type="ARBA" id="ARBA00023014"/>
    </source>
</evidence>
<evidence type="ECO:0000256" key="7">
    <source>
        <dbReference type="ARBA" id="ARBA00023004"/>
    </source>
</evidence>
<dbReference type="Pfam" id="PF04055">
    <property type="entry name" value="Radical_SAM"/>
    <property type="match status" value="1"/>
</dbReference>
<dbReference type="Proteomes" id="UP000605805">
    <property type="component" value="Unassembled WGS sequence"/>
</dbReference>
<keyword evidence="7" id="KW-0408">Iron</keyword>
<protein>
    <submittedName>
        <fullName evidence="12">Radical SAM protein</fullName>
    </submittedName>
</protein>
<dbReference type="AlphaFoldDB" id="A0A832Z3Y2"/>
<evidence type="ECO:0000259" key="11">
    <source>
        <dbReference type="PROSITE" id="PS51918"/>
    </source>
</evidence>
<keyword evidence="8" id="KW-0411">Iron-sulfur</keyword>
<dbReference type="PANTHER" id="PTHR43787:SF13">
    <property type="entry name" value="FEMO COFACTOR BIOSYNTHESIS PROTEIN NIFB"/>
    <property type="match status" value="1"/>
</dbReference>
<dbReference type="GO" id="GO:0016829">
    <property type="term" value="F:lyase activity"/>
    <property type="evidence" value="ECO:0007669"/>
    <property type="project" value="UniProtKB-KW"/>
</dbReference>
<dbReference type="GO" id="GO:0051539">
    <property type="term" value="F:4 iron, 4 sulfur cluster binding"/>
    <property type="evidence" value="ECO:0007669"/>
    <property type="project" value="UniProtKB-KW"/>
</dbReference>
<comment type="similarity">
    <text evidence="3">Belongs to the radical SAM superfamily. NifB family.</text>
</comment>
<keyword evidence="9" id="KW-0535">Nitrogen fixation</keyword>
<accession>A0A832Z3Y2</accession>
<evidence type="ECO:0000256" key="10">
    <source>
        <dbReference type="ARBA" id="ARBA00023239"/>
    </source>
</evidence>
<evidence type="ECO:0000256" key="1">
    <source>
        <dbReference type="ARBA" id="ARBA00001966"/>
    </source>
</evidence>
<feature type="domain" description="Radical SAM core" evidence="11">
    <location>
        <begin position="30"/>
        <end position="260"/>
    </location>
</feature>
<dbReference type="EMBL" id="DQTV01000093">
    <property type="protein sequence ID" value="HIP57398.1"/>
    <property type="molecule type" value="Genomic_DNA"/>
</dbReference>
<keyword evidence="5" id="KW-0949">S-adenosyl-L-methionine</keyword>
<evidence type="ECO:0000256" key="5">
    <source>
        <dbReference type="ARBA" id="ARBA00022691"/>
    </source>
</evidence>
<dbReference type="CDD" id="cd01335">
    <property type="entry name" value="Radical_SAM"/>
    <property type="match status" value="1"/>
</dbReference>
<evidence type="ECO:0000256" key="4">
    <source>
        <dbReference type="ARBA" id="ARBA00022485"/>
    </source>
</evidence>
<dbReference type="PANTHER" id="PTHR43787">
    <property type="entry name" value="FEMO COFACTOR BIOSYNTHESIS PROTEIN NIFB-RELATED"/>
    <property type="match status" value="1"/>
</dbReference>
<dbReference type="InterPro" id="IPR058240">
    <property type="entry name" value="rSAM_sf"/>
</dbReference>
<dbReference type="SFLD" id="SFLDG01067">
    <property type="entry name" value="SPASM/twitch_domain_containing"/>
    <property type="match status" value="1"/>
</dbReference>
<keyword evidence="6" id="KW-0479">Metal-binding</keyword>
<dbReference type="InterPro" id="IPR007197">
    <property type="entry name" value="rSAM"/>
</dbReference>
<evidence type="ECO:0000256" key="3">
    <source>
        <dbReference type="ARBA" id="ARBA00006804"/>
    </source>
</evidence>
<comment type="cofactor">
    <cofactor evidence="1">
        <name>[4Fe-4S] cluster</name>
        <dbReference type="ChEBI" id="CHEBI:49883"/>
    </cofactor>
</comment>
<keyword evidence="10" id="KW-0456">Lyase</keyword>
<dbReference type="SUPFAM" id="SSF102114">
    <property type="entry name" value="Radical SAM enzymes"/>
    <property type="match status" value="1"/>
</dbReference>
<dbReference type="InterPro" id="IPR013785">
    <property type="entry name" value="Aldolase_TIM"/>
</dbReference>
<comment type="caution">
    <text evidence="12">The sequence shown here is derived from an EMBL/GenBank/DDBJ whole genome shotgun (WGS) entry which is preliminary data.</text>
</comment>
<dbReference type="GO" id="GO:0046872">
    <property type="term" value="F:metal ion binding"/>
    <property type="evidence" value="ECO:0007669"/>
    <property type="project" value="UniProtKB-KW"/>
</dbReference>
<evidence type="ECO:0000313" key="12">
    <source>
        <dbReference type="EMBL" id="HIP57398.1"/>
    </source>
</evidence>
<evidence type="ECO:0000313" key="13">
    <source>
        <dbReference type="Proteomes" id="UP000605805"/>
    </source>
</evidence>
<evidence type="ECO:0000256" key="2">
    <source>
        <dbReference type="ARBA" id="ARBA00005155"/>
    </source>
</evidence>